<gene>
    <name evidence="1" type="ORF">METZ01_LOCUS99839</name>
</gene>
<feature type="non-terminal residue" evidence="1">
    <location>
        <position position="423"/>
    </location>
</feature>
<evidence type="ECO:0008006" key="2">
    <source>
        <dbReference type="Google" id="ProtNLM"/>
    </source>
</evidence>
<sequence length="423" mass="46354">MKSKFSLLVFGLIIFITCSDETTDPQKDAIENEVPAYYGTYLYSDHDCGGADIQYATMDENGISFFDFLGDNCDDTAPCYAIDTYELTEISQDTMLIVSENGSSITNAELYLDGDSVLTLTYEGNNGIVSYAWEKIKDEIYSFTPVCDQEYGYTKDIADMMVYAVSDNGTLLWKNYIHGGIWDLGSSVAPVQDGGYMVFGIFDGIEWGGCCYTFDYGIRDLIKLDSEGQIVWKKEIQISDDGLYDHYLNIGSSLFETSQGDLVFLAPGAPGNNNLIIVMIDSNGDIIWRKNYSDADNIAYHSGNVEIIEADDGNLALAGGWITASLTLIDYTSGNIILSSDLPCGNARRIINTDGGFAMVGIGESDNVAAMKVDNQGGVIWSQLYDDPSTMGPLDIINQDDGGYLIFCYSDPPPYATLIKTDS</sequence>
<dbReference type="PANTHER" id="PTHR42754">
    <property type="entry name" value="ENDOGLUCANASE"/>
    <property type="match status" value="1"/>
</dbReference>
<dbReference type="PANTHER" id="PTHR42754:SF1">
    <property type="entry name" value="LIPOPROTEIN"/>
    <property type="match status" value="1"/>
</dbReference>
<proteinExistence type="predicted"/>
<accession>A0A381W364</accession>
<dbReference type="InterPro" id="IPR011047">
    <property type="entry name" value="Quinoprotein_ADH-like_sf"/>
</dbReference>
<dbReference type="SUPFAM" id="SSF50998">
    <property type="entry name" value="Quinoprotein alcohol dehydrogenase-like"/>
    <property type="match status" value="1"/>
</dbReference>
<dbReference type="AlphaFoldDB" id="A0A381W364"/>
<dbReference type="EMBL" id="UINC01010571">
    <property type="protein sequence ID" value="SVA46985.1"/>
    <property type="molecule type" value="Genomic_DNA"/>
</dbReference>
<dbReference type="InterPro" id="IPR015943">
    <property type="entry name" value="WD40/YVTN_repeat-like_dom_sf"/>
</dbReference>
<protein>
    <recommendedName>
        <fullName evidence="2">Bulb-type lectin domain-containing protein</fullName>
    </recommendedName>
</protein>
<evidence type="ECO:0000313" key="1">
    <source>
        <dbReference type="EMBL" id="SVA46985.1"/>
    </source>
</evidence>
<organism evidence="1">
    <name type="scientific">marine metagenome</name>
    <dbReference type="NCBI Taxonomy" id="408172"/>
    <lineage>
        <taxon>unclassified sequences</taxon>
        <taxon>metagenomes</taxon>
        <taxon>ecological metagenomes</taxon>
    </lineage>
</organism>
<reference evidence="1" key="1">
    <citation type="submission" date="2018-05" db="EMBL/GenBank/DDBJ databases">
        <authorList>
            <person name="Lanie J.A."/>
            <person name="Ng W.-L."/>
            <person name="Kazmierczak K.M."/>
            <person name="Andrzejewski T.M."/>
            <person name="Davidsen T.M."/>
            <person name="Wayne K.J."/>
            <person name="Tettelin H."/>
            <person name="Glass J.I."/>
            <person name="Rusch D."/>
            <person name="Podicherti R."/>
            <person name="Tsui H.-C.T."/>
            <person name="Winkler M.E."/>
        </authorList>
    </citation>
    <scope>NUCLEOTIDE SEQUENCE</scope>
</reference>
<dbReference type="Gene3D" id="2.130.10.10">
    <property type="entry name" value="YVTN repeat-like/Quinoprotein amine dehydrogenase"/>
    <property type="match status" value="1"/>
</dbReference>
<name>A0A381W364_9ZZZZ</name>